<evidence type="ECO:0000313" key="3">
    <source>
        <dbReference type="Proteomes" id="UP000054248"/>
    </source>
</evidence>
<dbReference type="EMBL" id="KN822973">
    <property type="protein sequence ID" value="KIO30356.1"/>
    <property type="molecule type" value="Genomic_DNA"/>
</dbReference>
<feature type="transmembrane region" description="Helical" evidence="1">
    <location>
        <begin position="6"/>
        <end position="24"/>
    </location>
</feature>
<dbReference type="AlphaFoldDB" id="A0A0C3QPT7"/>
<sequence>MSGSRVPAAVMITGLIITAIVVRLRKIREQQRSQMIDGGSAASHRGILSVLRNPGELTWLLLRDVLLGGVGAGAAAGLGMLTPSIVLTMPATI</sequence>
<dbReference type="HOGENOM" id="CLU_2401299_0_0_1"/>
<evidence type="ECO:0000313" key="2">
    <source>
        <dbReference type="EMBL" id="KIO30356.1"/>
    </source>
</evidence>
<keyword evidence="1" id="KW-0812">Transmembrane</keyword>
<accession>A0A0C3QPT7</accession>
<reference evidence="3" key="2">
    <citation type="submission" date="2015-01" db="EMBL/GenBank/DDBJ databases">
        <title>Evolutionary Origins and Diversification of the Mycorrhizal Mutualists.</title>
        <authorList>
            <consortium name="DOE Joint Genome Institute"/>
            <consortium name="Mycorrhizal Genomics Consortium"/>
            <person name="Kohler A."/>
            <person name="Kuo A."/>
            <person name="Nagy L.G."/>
            <person name="Floudas D."/>
            <person name="Copeland A."/>
            <person name="Barry K.W."/>
            <person name="Cichocki N."/>
            <person name="Veneault-Fourrey C."/>
            <person name="LaButti K."/>
            <person name="Lindquist E.A."/>
            <person name="Lipzen A."/>
            <person name="Lundell T."/>
            <person name="Morin E."/>
            <person name="Murat C."/>
            <person name="Riley R."/>
            <person name="Ohm R."/>
            <person name="Sun H."/>
            <person name="Tunlid A."/>
            <person name="Henrissat B."/>
            <person name="Grigoriev I.V."/>
            <person name="Hibbett D.S."/>
            <person name="Martin F."/>
        </authorList>
    </citation>
    <scope>NUCLEOTIDE SEQUENCE [LARGE SCALE GENOMIC DNA]</scope>
    <source>
        <strain evidence="3">MUT 4182</strain>
    </source>
</reference>
<proteinExistence type="predicted"/>
<organism evidence="2 3">
    <name type="scientific">Tulasnella calospora MUT 4182</name>
    <dbReference type="NCBI Taxonomy" id="1051891"/>
    <lineage>
        <taxon>Eukaryota</taxon>
        <taxon>Fungi</taxon>
        <taxon>Dikarya</taxon>
        <taxon>Basidiomycota</taxon>
        <taxon>Agaricomycotina</taxon>
        <taxon>Agaricomycetes</taxon>
        <taxon>Cantharellales</taxon>
        <taxon>Tulasnellaceae</taxon>
        <taxon>Tulasnella</taxon>
    </lineage>
</organism>
<keyword evidence="3" id="KW-1185">Reference proteome</keyword>
<reference evidence="2 3" key="1">
    <citation type="submission" date="2014-04" db="EMBL/GenBank/DDBJ databases">
        <authorList>
            <consortium name="DOE Joint Genome Institute"/>
            <person name="Kuo A."/>
            <person name="Girlanda M."/>
            <person name="Perotto S."/>
            <person name="Kohler A."/>
            <person name="Nagy L.G."/>
            <person name="Floudas D."/>
            <person name="Copeland A."/>
            <person name="Barry K.W."/>
            <person name="Cichocki N."/>
            <person name="Veneault-Fourrey C."/>
            <person name="LaButti K."/>
            <person name="Lindquist E.A."/>
            <person name="Lipzen A."/>
            <person name="Lundell T."/>
            <person name="Morin E."/>
            <person name="Murat C."/>
            <person name="Sun H."/>
            <person name="Tunlid A."/>
            <person name="Henrissat B."/>
            <person name="Grigoriev I.V."/>
            <person name="Hibbett D.S."/>
            <person name="Martin F."/>
            <person name="Nordberg H.P."/>
            <person name="Cantor M.N."/>
            <person name="Hua S.X."/>
        </authorList>
    </citation>
    <scope>NUCLEOTIDE SEQUENCE [LARGE SCALE GENOMIC DNA]</scope>
    <source>
        <strain evidence="2 3">MUT 4182</strain>
    </source>
</reference>
<dbReference type="Proteomes" id="UP000054248">
    <property type="component" value="Unassembled WGS sequence"/>
</dbReference>
<evidence type="ECO:0000256" key="1">
    <source>
        <dbReference type="SAM" id="Phobius"/>
    </source>
</evidence>
<keyword evidence="1" id="KW-1133">Transmembrane helix</keyword>
<dbReference type="OrthoDB" id="75724at2759"/>
<keyword evidence="1" id="KW-0472">Membrane</keyword>
<name>A0A0C3QPT7_9AGAM</name>
<protein>
    <submittedName>
        <fullName evidence="2">Uncharacterized protein</fullName>
    </submittedName>
</protein>
<gene>
    <name evidence="2" type="ORF">M407DRAFT_242245</name>
</gene>